<comment type="subcellular location">
    <subcellularLocation>
        <location evidence="1 9">Cell membrane</location>
        <topology evidence="1 9">Single-pass membrane protein</topology>
    </subcellularLocation>
</comment>
<evidence type="ECO:0000256" key="1">
    <source>
        <dbReference type="ARBA" id="ARBA00004162"/>
    </source>
</evidence>
<dbReference type="Proteomes" id="UP000241514">
    <property type="component" value="Unassembled WGS sequence"/>
</dbReference>
<keyword evidence="2 9" id="KW-0813">Transport</keyword>
<comment type="caution">
    <text evidence="11">The sequence shown here is derived from an EMBL/GenBank/DDBJ whole genome shotgun (WGS) entry which is preliminary data.</text>
</comment>
<evidence type="ECO:0000313" key="11">
    <source>
        <dbReference type="EMBL" id="PTB83208.1"/>
    </source>
</evidence>
<evidence type="ECO:0000256" key="5">
    <source>
        <dbReference type="ARBA" id="ARBA00022927"/>
    </source>
</evidence>
<keyword evidence="3 9" id="KW-1003">Cell membrane</keyword>
<feature type="transmembrane region" description="Helical" evidence="9">
    <location>
        <begin position="6"/>
        <end position="24"/>
    </location>
</feature>
<dbReference type="NCBIfam" id="NF002813">
    <property type="entry name" value="PRK02958.1"/>
    <property type="match status" value="1"/>
</dbReference>
<accession>A0A2T4D949</accession>
<evidence type="ECO:0000256" key="10">
    <source>
        <dbReference type="SAM" id="MobiDB-lite"/>
    </source>
</evidence>
<evidence type="ECO:0000256" key="9">
    <source>
        <dbReference type="HAMAP-Rule" id="MF_00236"/>
    </source>
</evidence>
<evidence type="ECO:0000256" key="6">
    <source>
        <dbReference type="ARBA" id="ARBA00022989"/>
    </source>
</evidence>
<evidence type="ECO:0000313" key="14">
    <source>
        <dbReference type="Proteomes" id="UP000243022"/>
    </source>
</evidence>
<feature type="region of interest" description="Disordered" evidence="10">
    <location>
        <begin position="35"/>
        <end position="62"/>
    </location>
</feature>
<evidence type="ECO:0000256" key="2">
    <source>
        <dbReference type="ARBA" id="ARBA00022448"/>
    </source>
</evidence>
<dbReference type="NCBIfam" id="TIGR01411">
    <property type="entry name" value="tatAE"/>
    <property type="match status" value="1"/>
</dbReference>
<dbReference type="EMBL" id="PYVG01000001">
    <property type="protein sequence ID" value="PTB90361.1"/>
    <property type="molecule type" value="Genomic_DNA"/>
</dbReference>
<protein>
    <recommendedName>
        <fullName evidence="9">Sec-independent protein translocase protein TatA</fullName>
    </recommendedName>
</protein>
<proteinExistence type="inferred from homology"/>
<name>A0A2T4D949_9GAMM</name>
<reference evidence="13 14" key="1">
    <citation type="submission" date="2018-03" db="EMBL/GenBank/DDBJ databases">
        <title>Cross-interface Injection: A General Nanoliter Liquid Handling Method Applied to Single Cells Genome Amplification Automated Nanoliter Liquid Handling Applied to Single Cell Multiple Displacement Amplification.</title>
        <authorList>
            <person name="Yun J."/>
            <person name="Xu P."/>
            <person name="Xu J."/>
            <person name="Dai X."/>
            <person name="Wang Y."/>
            <person name="Zheng X."/>
            <person name="Cao C."/>
            <person name="Yi Q."/>
            <person name="Zhu Y."/>
            <person name="Wang L."/>
            <person name="Dong Z."/>
            <person name="Huang Y."/>
            <person name="Huang L."/>
            <person name="Du W."/>
        </authorList>
    </citation>
    <scope>NUCLEOTIDE SEQUENCE [LARGE SCALE GENOMIC DNA]</scope>
    <source>
        <strain evidence="12 13">A9-4</strain>
        <strain evidence="11 14">Z-E1-2</strain>
    </source>
</reference>
<comment type="similarity">
    <text evidence="9">Belongs to the TatA/E family.</text>
</comment>
<dbReference type="GO" id="GO:0008320">
    <property type="term" value="F:protein transmembrane transporter activity"/>
    <property type="evidence" value="ECO:0007669"/>
    <property type="project" value="UniProtKB-UniRule"/>
</dbReference>
<dbReference type="GO" id="GO:0043953">
    <property type="term" value="P:protein transport by the Tat complex"/>
    <property type="evidence" value="ECO:0007669"/>
    <property type="project" value="UniProtKB-UniRule"/>
</dbReference>
<dbReference type="EMBL" id="PYVS01000006">
    <property type="protein sequence ID" value="PTB83208.1"/>
    <property type="molecule type" value="Genomic_DNA"/>
</dbReference>
<evidence type="ECO:0000256" key="3">
    <source>
        <dbReference type="ARBA" id="ARBA00022475"/>
    </source>
</evidence>
<evidence type="ECO:0000313" key="12">
    <source>
        <dbReference type="EMBL" id="PTB90361.1"/>
    </source>
</evidence>
<evidence type="ECO:0000256" key="4">
    <source>
        <dbReference type="ARBA" id="ARBA00022692"/>
    </source>
</evidence>
<keyword evidence="8 9" id="KW-0472">Membrane</keyword>
<dbReference type="HAMAP" id="MF_00236">
    <property type="entry name" value="TatA_E"/>
    <property type="match status" value="1"/>
</dbReference>
<evidence type="ECO:0000256" key="7">
    <source>
        <dbReference type="ARBA" id="ARBA00023010"/>
    </source>
</evidence>
<keyword evidence="6 9" id="KW-1133">Transmembrane helix</keyword>
<feature type="compositionally biased region" description="Basic and acidic residues" evidence="10">
    <location>
        <begin position="49"/>
        <end position="62"/>
    </location>
</feature>
<dbReference type="GO" id="GO:0033281">
    <property type="term" value="C:TAT protein transport complex"/>
    <property type="evidence" value="ECO:0007669"/>
    <property type="project" value="UniProtKB-UniRule"/>
</dbReference>
<evidence type="ECO:0000313" key="13">
    <source>
        <dbReference type="Proteomes" id="UP000241514"/>
    </source>
</evidence>
<dbReference type="PANTHER" id="PTHR42982:SF1">
    <property type="entry name" value="SEC-INDEPENDENT PROTEIN TRANSLOCASE PROTEIN TATA"/>
    <property type="match status" value="1"/>
</dbReference>
<comment type="function">
    <text evidence="9">Part of the twin-arginine translocation (Tat) system that transports large folded proteins containing a characteristic twin-arginine motif in their signal peptide across membranes. TatA could form the protein-conducting channel of the Tat system.</text>
</comment>
<gene>
    <name evidence="9" type="primary">tatA</name>
    <name evidence="12" type="ORF">C9928_00210</name>
    <name evidence="11" type="ORF">C9986_00705</name>
</gene>
<organism evidence="11 14">
    <name type="scientific">Pseudidiomarina aestuarii</name>
    <dbReference type="NCBI Taxonomy" id="624146"/>
    <lineage>
        <taxon>Bacteria</taxon>
        <taxon>Pseudomonadati</taxon>
        <taxon>Pseudomonadota</taxon>
        <taxon>Gammaproteobacteria</taxon>
        <taxon>Alteromonadales</taxon>
        <taxon>Idiomarinaceae</taxon>
        <taxon>Pseudidiomarina</taxon>
    </lineage>
</organism>
<comment type="subunit">
    <text evidence="9">The Tat system comprises two distinct complexes: a TatABC complex, containing multiple copies of TatA, TatB and TatC subunits, and a separate TatA complex, containing only TatA subunits. Substrates initially bind to the TatABC complex, which probably triggers association of the separate TatA complex to form the active translocon.</text>
</comment>
<dbReference type="InterPro" id="IPR006312">
    <property type="entry name" value="TatA/E"/>
</dbReference>
<dbReference type="Proteomes" id="UP000243022">
    <property type="component" value="Unassembled WGS sequence"/>
</dbReference>
<keyword evidence="4 9" id="KW-0812">Transmembrane</keyword>
<dbReference type="PANTHER" id="PTHR42982">
    <property type="entry name" value="SEC-INDEPENDENT PROTEIN TRANSLOCASE PROTEIN TATA"/>
    <property type="match status" value="1"/>
</dbReference>
<keyword evidence="7 9" id="KW-0811">Translocation</keyword>
<keyword evidence="5 9" id="KW-0653">Protein transport</keyword>
<dbReference type="Pfam" id="PF02416">
    <property type="entry name" value="TatA_B_E"/>
    <property type="match status" value="1"/>
</dbReference>
<dbReference type="AlphaFoldDB" id="A0A2T4D949"/>
<dbReference type="InterPro" id="IPR003369">
    <property type="entry name" value="TatA/B/E"/>
</dbReference>
<sequence length="62" mass="6914">MAPSIWQLLIVLVIIVLIFGTKRLRNIGSDLGSAVKGFKKSSTDDEQDQSAKKELPEDRKDN</sequence>
<evidence type="ECO:0000256" key="8">
    <source>
        <dbReference type="ARBA" id="ARBA00023136"/>
    </source>
</evidence>
<dbReference type="Gene3D" id="1.20.5.3310">
    <property type="match status" value="1"/>
</dbReference>